<dbReference type="InterPro" id="IPR001763">
    <property type="entry name" value="Rhodanese-like_dom"/>
</dbReference>
<evidence type="ECO:0000313" key="2">
    <source>
        <dbReference type="EMBL" id="GAA4305305.1"/>
    </source>
</evidence>
<name>A0ABP8FJL1_9BACT</name>
<sequence>MIPEITPAQLKERLANGEPLQLIDVREPQEWDICHLGGTLIPMADLAKKAPALDASATTVVICHHGFRSAQALLFLQQRFGFTNVLNLKGGIHAWALQVDPTFPTY</sequence>
<evidence type="ECO:0000259" key="1">
    <source>
        <dbReference type="PROSITE" id="PS50206"/>
    </source>
</evidence>
<dbReference type="InterPro" id="IPR050229">
    <property type="entry name" value="GlpE_sulfurtransferase"/>
</dbReference>
<dbReference type="InterPro" id="IPR036873">
    <property type="entry name" value="Rhodanese-like_dom_sf"/>
</dbReference>
<dbReference type="Pfam" id="PF00581">
    <property type="entry name" value="Rhodanese"/>
    <property type="match status" value="1"/>
</dbReference>
<dbReference type="SUPFAM" id="SSF52821">
    <property type="entry name" value="Rhodanese/Cell cycle control phosphatase"/>
    <property type="match status" value="1"/>
</dbReference>
<dbReference type="PROSITE" id="PS50206">
    <property type="entry name" value="RHODANESE_3"/>
    <property type="match status" value="1"/>
</dbReference>
<comment type="caution">
    <text evidence="2">The sequence shown here is derived from an EMBL/GenBank/DDBJ whole genome shotgun (WGS) entry which is preliminary data.</text>
</comment>
<evidence type="ECO:0000313" key="3">
    <source>
        <dbReference type="Proteomes" id="UP001501844"/>
    </source>
</evidence>
<dbReference type="RefSeq" id="WP_345165172.1">
    <property type="nucleotide sequence ID" value="NZ_BAABGX010000002.1"/>
</dbReference>
<dbReference type="EMBL" id="BAABGX010000002">
    <property type="protein sequence ID" value="GAA4305305.1"/>
    <property type="molecule type" value="Genomic_DNA"/>
</dbReference>
<protein>
    <submittedName>
        <fullName evidence="2">Rhodanese-like domain-containing protein</fullName>
    </submittedName>
</protein>
<accession>A0ABP8FJL1</accession>
<dbReference type="PANTHER" id="PTHR43031">
    <property type="entry name" value="FAD-DEPENDENT OXIDOREDUCTASE"/>
    <property type="match status" value="1"/>
</dbReference>
<reference evidence="3" key="1">
    <citation type="journal article" date="2019" name="Int. J. Syst. Evol. Microbiol.">
        <title>The Global Catalogue of Microorganisms (GCM) 10K type strain sequencing project: providing services to taxonomists for standard genome sequencing and annotation.</title>
        <authorList>
            <consortium name="The Broad Institute Genomics Platform"/>
            <consortium name="The Broad Institute Genome Sequencing Center for Infectious Disease"/>
            <person name="Wu L."/>
            <person name="Ma J."/>
        </authorList>
    </citation>
    <scope>NUCLEOTIDE SEQUENCE [LARGE SCALE GENOMIC DNA]</scope>
    <source>
        <strain evidence="3">JCM 17917</strain>
    </source>
</reference>
<feature type="domain" description="Rhodanese" evidence="1">
    <location>
        <begin position="16"/>
        <end position="104"/>
    </location>
</feature>
<dbReference type="SMART" id="SM00450">
    <property type="entry name" value="RHOD"/>
    <property type="match status" value="1"/>
</dbReference>
<keyword evidence="3" id="KW-1185">Reference proteome</keyword>
<dbReference type="PANTHER" id="PTHR43031:SF17">
    <property type="entry name" value="SULFURTRANSFERASE YTWF-RELATED"/>
    <property type="match status" value="1"/>
</dbReference>
<dbReference type="Gene3D" id="3.40.250.10">
    <property type="entry name" value="Rhodanese-like domain"/>
    <property type="match status" value="1"/>
</dbReference>
<gene>
    <name evidence="2" type="ORF">GCM10023183_19370</name>
</gene>
<organism evidence="2 3">
    <name type="scientific">Nibribacter koreensis</name>
    <dbReference type="NCBI Taxonomy" id="1084519"/>
    <lineage>
        <taxon>Bacteria</taxon>
        <taxon>Pseudomonadati</taxon>
        <taxon>Bacteroidota</taxon>
        <taxon>Cytophagia</taxon>
        <taxon>Cytophagales</taxon>
        <taxon>Hymenobacteraceae</taxon>
        <taxon>Nibribacter</taxon>
    </lineage>
</organism>
<proteinExistence type="predicted"/>
<dbReference type="Proteomes" id="UP001501844">
    <property type="component" value="Unassembled WGS sequence"/>
</dbReference>